<feature type="transmembrane region" description="Helical" evidence="4">
    <location>
        <begin position="153"/>
        <end position="172"/>
    </location>
</feature>
<dbReference type="PATRIC" id="fig|128780.6.peg.3596"/>
<dbReference type="PANTHER" id="PTHR45138">
    <property type="entry name" value="REGULATORY COMPONENTS OF SENSORY TRANSDUCTION SYSTEM"/>
    <property type="match status" value="1"/>
</dbReference>
<evidence type="ECO:0000256" key="4">
    <source>
        <dbReference type="SAM" id="Phobius"/>
    </source>
</evidence>
<proteinExistence type="predicted"/>
<dbReference type="PROSITE" id="PS50887">
    <property type="entry name" value="GGDEF"/>
    <property type="match status" value="1"/>
</dbReference>
<protein>
    <recommendedName>
        <fullName evidence="2">diguanylate cyclase</fullName>
        <ecNumber evidence="2">2.7.7.65</ecNumber>
    </recommendedName>
</protein>
<evidence type="ECO:0000256" key="3">
    <source>
        <dbReference type="ARBA" id="ARBA00034247"/>
    </source>
</evidence>
<evidence type="ECO:0000313" key="6">
    <source>
        <dbReference type="EMBL" id="ALJ29885.1"/>
    </source>
</evidence>
<dbReference type="InterPro" id="IPR050469">
    <property type="entry name" value="Diguanylate_Cyclase"/>
</dbReference>
<dbReference type="SUPFAM" id="SSF55073">
    <property type="entry name" value="Nucleotide cyclase"/>
    <property type="match status" value="1"/>
</dbReference>
<feature type="transmembrane region" description="Helical" evidence="4">
    <location>
        <begin position="66"/>
        <end position="85"/>
    </location>
</feature>
<dbReference type="KEGG" id="sacz:AOT14_35510"/>
<dbReference type="EMBL" id="CP012900">
    <property type="protein sequence ID" value="ALJ29885.1"/>
    <property type="molecule type" value="Genomic_DNA"/>
</dbReference>
<feature type="transmembrane region" description="Helical" evidence="4">
    <location>
        <begin position="97"/>
        <end position="114"/>
    </location>
</feature>
<dbReference type="NCBIfam" id="TIGR00254">
    <property type="entry name" value="GGDEF"/>
    <property type="match status" value="1"/>
</dbReference>
<dbReference type="Pfam" id="PF00990">
    <property type="entry name" value="GGDEF"/>
    <property type="match status" value="1"/>
</dbReference>
<keyword evidence="7" id="KW-1185">Reference proteome</keyword>
<evidence type="ECO:0000313" key="7">
    <source>
        <dbReference type="Proteomes" id="UP000061010"/>
    </source>
</evidence>
<organism evidence="6 7">
    <name type="scientific">Stenotrophomonas acidaminiphila</name>
    <dbReference type="NCBI Taxonomy" id="128780"/>
    <lineage>
        <taxon>Bacteria</taxon>
        <taxon>Pseudomonadati</taxon>
        <taxon>Pseudomonadota</taxon>
        <taxon>Gammaproteobacteria</taxon>
        <taxon>Lysobacterales</taxon>
        <taxon>Lysobacteraceae</taxon>
        <taxon>Stenotrophomonas</taxon>
    </lineage>
</organism>
<evidence type="ECO:0000256" key="1">
    <source>
        <dbReference type="ARBA" id="ARBA00001946"/>
    </source>
</evidence>
<dbReference type="AlphaFoldDB" id="A0A0S1B4C0"/>
<keyword evidence="4" id="KW-0472">Membrane</keyword>
<feature type="transmembrane region" description="Helical" evidence="4">
    <location>
        <begin position="192"/>
        <end position="212"/>
    </location>
</feature>
<feature type="transmembrane region" description="Helical" evidence="4">
    <location>
        <begin position="6"/>
        <end position="31"/>
    </location>
</feature>
<sequence>MTALDFPTIAAIGLLLNIGLAAGFSLILLVLRSQPVPRLWAASLWAGAVSTVLVSVPLPLPAAVGILVRNGFAVLGSVLMLFGVALHVGRRVPLRPALVLGGGYLLAIAWFSVARPDLGIRLALYSVLIIIWKTWEAWLLLRHAPADVRRSCRLAAAVFLLDAALFLVRALIPVAPGADGDILRAGLSMSVTYVGGMFVMLGHTFALVLMIVERQMVDLRRLARRDGLTGLLNRTALMGDGEQHLAQSLHQQRPFAAMLLDLDHFKRINDTRGHPVGDEVLHHAARTLQRSLRGRDRLLGRYGGEEFVLLLPDTGMEQAMALAERLRATLEASPLHREGGTIGITASIGVAVADAAPGLESLLARADAALYRAKAAGRNHVACDLGVEPAPVA</sequence>
<keyword evidence="4" id="KW-0812">Transmembrane</keyword>
<dbReference type="InterPro" id="IPR043128">
    <property type="entry name" value="Rev_trsase/Diguanyl_cyclase"/>
</dbReference>
<keyword evidence="4" id="KW-1133">Transmembrane helix</keyword>
<dbReference type="GO" id="GO:0005886">
    <property type="term" value="C:plasma membrane"/>
    <property type="evidence" value="ECO:0007669"/>
    <property type="project" value="TreeGrafter"/>
</dbReference>
<dbReference type="InterPro" id="IPR000160">
    <property type="entry name" value="GGDEF_dom"/>
</dbReference>
<dbReference type="Gene3D" id="3.30.70.270">
    <property type="match status" value="1"/>
</dbReference>
<feature type="transmembrane region" description="Helical" evidence="4">
    <location>
        <begin position="38"/>
        <end position="60"/>
    </location>
</feature>
<dbReference type="InterPro" id="IPR029787">
    <property type="entry name" value="Nucleotide_cyclase"/>
</dbReference>
<dbReference type="SMART" id="SM00267">
    <property type="entry name" value="GGDEF"/>
    <property type="match status" value="1"/>
</dbReference>
<dbReference type="RefSeq" id="WP_054668281.1">
    <property type="nucleotide sequence ID" value="NZ_JAMHDZ010000010.1"/>
</dbReference>
<dbReference type="Proteomes" id="UP000061010">
    <property type="component" value="Chromosome"/>
</dbReference>
<comment type="cofactor">
    <cofactor evidence="1">
        <name>Mg(2+)</name>
        <dbReference type="ChEBI" id="CHEBI:18420"/>
    </cofactor>
</comment>
<dbReference type="GO" id="GO:0043709">
    <property type="term" value="P:cell adhesion involved in single-species biofilm formation"/>
    <property type="evidence" value="ECO:0007669"/>
    <property type="project" value="TreeGrafter"/>
</dbReference>
<dbReference type="GO" id="GO:0052621">
    <property type="term" value="F:diguanylate cyclase activity"/>
    <property type="evidence" value="ECO:0007669"/>
    <property type="project" value="UniProtKB-EC"/>
</dbReference>
<dbReference type="EC" id="2.7.7.65" evidence="2"/>
<feature type="domain" description="GGDEF" evidence="5">
    <location>
        <begin position="253"/>
        <end position="386"/>
    </location>
</feature>
<dbReference type="CDD" id="cd01949">
    <property type="entry name" value="GGDEF"/>
    <property type="match status" value="1"/>
</dbReference>
<accession>A0A0S1B4C0</accession>
<dbReference type="OrthoDB" id="9803824at2"/>
<gene>
    <name evidence="6" type="ORF">AOT14_35510</name>
</gene>
<dbReference type="FunFam" id="3.30.70.270:FF:000001">
    <property type="entry name" value="Diguanylate cyclase domain protein"/>
    <property type="match status" value="1"/>
</dbReference>
<evidence type="ECO:0000256" key="2">
    <source>
        <dbReference type="ARBA" id="ARBA00012528"/>
    </source>
</evidence>
<dbReference type="PANTHER" id="PTHR45138:SF9">
    <property type="entry name" value="DIGUANYLATE CYCLASE DGCM-RELATED"/>
    <property type="match status" value="1"/>
</dbReference>
<comment type="catalytic activity">
    <reaction evidence="3">
        <text>2 GTP = 3',3'-c-di-GMP + 2 diphosphate</text>
        <dbReference type="Rhea" id="RHEA:24898"/>
        <dbReference type="ChEBI" id="CHEBI:33019"/>
        <dbReference type="ChEBI" id="CHEBI:37565"/>
        <dbReference type="ChEBI" id="CHEBI:58805"/>
        <dbReference type="EC" id="2.7.7.65"/>
    </reaction>
</comment>
<feature type="transmembrane region" description="Helical" evidence="4">
    <location>
        <begin position="120"/>
        <end position="141"/>
    </location>
</feature>
<evidence type="ECO:0000259" key="5">
    <source>
        <dbReference type="PROSITE" id="PS50887"/>
    </source>
</evidence>
<name>A0A0S1B4C0_9GAMM</name>
<dbReference type="GO" id="GO:1902201">
    <property type="term" value="P:negative regulation of bacterial-type flagellum-dependent cell motility"/>
    <property type="evidence" value="ECO:0007669"/>
    <property type="project" value="TreeGrafter"/>
</dbReference>
<reference evidence="6 7" key="1">
    <citation type="journal article" date="2015" name="Genome Announc.">
        <title>Complete Genome Sequencing of Stenotrophomonas acidaminiphila ZAC14D2_NAIMI4_2, a Multidrug-Resistant Strain Isolated from Sediments of a Polluted River in Mexico, Uncovers New Antibiotic Resistance Genes and a Novel Class-II Lasso Peptide Biosynthesis Gene Cluster.</title>
        <authorList>
            <person name="Vinuesa P."/>
            <person name="Ochoa-Sanchez L.E."/>
        </authorList>
    </citation>
    <scope>NUCLEOTIDE SEQUENCE [LARGE SCALE GENOMIC DNA]</scope>
    <source>
        <strain evidence="6 7">ZAC14D2_NAIMI4_2</strain>
    </source>
</reference>